<sequence>MKRIAVYAGTFDPVTLGHEDIAIRGAALFDEMVIGIGINPDKQPLFAPEERQELMQEIFRETSNVTVKCFTGLTVDFARSVGANVMVRGVRTVSDIDTEFTMALANHTIAPDLETVFLMAAESYSHISSTLIKQIAFMGQGKSAEQLRKFVPEPVMAPLLDKVRNSG</sequence>
<evidence type="ECO:0000256" key="1">
    <source>
        <dbReference type="ARBA" id="ARBA00022490"/>
    </source>
</evidence>
<feature type="binding site" evidence="9">
    <location>
        <position position="88"/>
    </location>
    <ligand>
        <name>substrate</name>
    </ligand>
</feature>
<gene>
    <name evidence="9 11" type="primary">coaD</name>
    <name evidence="11" type="ORF">Mal48_40020</name>
</gene>
<dbReference type="SUPFAM" id="SSF52374">
    <property type="entry name" value="Nucleotidylyl transferase"/>
    <property type="match status" value="1"/>
</dbReference>
<dbReference type="KEGG" id="tpol:Mal48_40020"/>
<dbReference type="InterPro" id="IPR014729">
    <property type="entry name" value="Rossmann-like_a/b/a_fold"/>
</dbReference>
<keyword evidence="2 9" id="KW-0808">Transferase</keyword>
<dbReference type="Gene3D" id="3.40.50.620">
    <property type="entry name" value="HUPs"/>
    <property type="match status" value="1"/>
</dbReference>
<dbReference type="Pfam" id="PF01467">
    <property type="entry name" value="CTP_transf_like"/>
    <property type="match status" value="1"/>
</dbReference>
<organism evidence="11 12">
    <name type="scientific">Thalassoglobus polymorphus</name>
    <dbReference type="NCBI Taxonomy" id="2527994"/>
    <lineage>
        <taxon>Bacteria</taxon>
        <taxon>Pseudomonadati</taxon>
        <taxon>Planctomycetota</taxon>
        <taxon>Planctomycetia</taxon>
        <taxon>Planctomycetales</taxon>
        <taxon>Planctomycetaceae</taxon>
        <taxon>Thalassoglobus</taxon>
    </lineage>
</organism>
<proteinExistence type="inferred from homology"/>
<dbReference type="OrthoDB" id="9806661at2"/>
<dbReference type="EMBL" id="CP036267">
    <property type="protein sequence ID" value="QDT34730.1"/>
    <property type="molecule type" value="Genomic_DNA"/>
</dbReference>
<dbReference type="GO" id="GO:0015937">
    <property type="term" value="P:coenzyme A biosynthetic process"/>
    <property type="evidence" value="ECO:0007669"/>
    <property type="project" value="UniProtKB-UniRule"/>
</dbReference>
<keyword evidence="6 9" id="KW-0460">Magnesium</keyword>
<dbReference type="Proteomes" id="UP000315724">
    <property type="component" value="Chromosome"/>
</dbReference>
<keyword evidence="12" id="KW-1185">Reference proteome</keyword>
<evidence type="ECO:0000256" key="8">
    <source>
        <dbReference type="ARBA" id="ARBA00029346"/>
    </source>
</evidence>
<feature type="binding site" evidence="9">
    <location>
        <position position="99"/>
    </location>
    <ligand>
        <name>ATP</name>
        <dbReference type="ChEBI" id="CHEBI:30616"/>
    </ligand>
</feature>
<feature type="binding site" evidence="9">
    <location>
        <position position="10"/>
    </location>
    <ligand>
        <name>substrate</name>
    </ligand>
</feature>
<evidence type="ECO:0000256" key="3">
    <source>
        <dbReference type="ARBA" id="ARBA00022695"/>
    </source>
</evidence>
<comment type="similarity">
    <text evidence="9">Belongs to the bacterial CoaD family.</text>
</comment>
<comment type="subcellular location">
    <subcellularLocation>
        <location evidence="9">Cytoplasm</location>
    </subcellularLocation>
</comment>
<feature type="binding site" evidence="9">
    <location>
        <position position="42"/>
    </location>
    <ligand>
        <name>substrate</name>
    </ligand>
</feature>
<dbReference type="CDD" id="cd02163">
    <property type="entry name" value="PPAT"/>
    <property type="match status" value="1"/>
</dbReference>
<dbReference type="InterPro" id="IPR004821">
    <property type="entry name" value="Cyt_trans-like"/>
</dbReference>
<feature type="binding site" evidence="9">
    <location>
        <position position="18"/>
    </location>
    <ligand>
        <name>ATP</name>
        <dbReference type="ChEBI" id="CHEBI:30616"/>
    </ligand>
</feature>
<dbReference type="GO" id="GO:0005524">
    <property type="term" value="F:ATP binding"/>
    <property type="evidence" value="ECO:0007669"/>
    <property type="project" value="UniProtKB-KW"/>
</dbReference>
<comment type="function">
    <text evidence="9">Reversibly transfers an adenylyl group from ATP to 4'-phosphopantetheine, yielding dephospho-CoA (dPCoA) and pyrophosphate.</text>
</comment>
<name>A0A517QSX8_9PLAN</name>
<protein>
    <recommendedName>
        <fullName evidence="9">Phosphopantetheine adenylyltransferase</fullName>
        <ecNumber evidence="9">2.7.7.3</ecNumber>
    </recommendedName>
    <alternativeName>
        <fullName evidence="9">Dephospho-CoA pyrophosphorylase</fullName>
    </alternativeName>
    <alternativeName>
        <fullName evidence="9">Pantetheine-phosphate adenylyltransferase</fullName>
        <shortName evidence="9">PPAT</shortName>
    </alternativeName>
</protein>
<dbReference type="NCBIfam" id="TIGR00125">
    <property type="entry name" value="cyt_tran_rel"/>
    <property type="match status" value="1"/>
</dbReference>
<dbReference type="PANTHER" id="PTHR21342:SF1">
    <property type="entry name" value="PHOSPHOPANTETHEINE ADENYLYLTRANSFERASE"/>
    <property type="match status" value="1"/>
</dbReference>
<evidence type="ECO:0000256" key="6">
    <source>
        <dbReference type="ARBA" id="ARBA00022842"/>
    </source>
</evidence>
<evidence type="ECO:0000259" key="10">
    <source>
        <dbReference type="Pfam" id="PF01467"/>
    </source>
</evidence>
<comment type="pathway">
    <text evidence="9">Cofactor biosynthesis; coenzyme A biosynthesis; CoA from (R)-pantothenate: step 4/5.</text>
</comment>
<keyword evidence="5 9" id="KW-0067">ATP-binding</keyword>
<accession>A0A517QSX8</accession>
<keyword evidence="4 9" id="KW-0547">Nucleotide-binding</keyword>
<keyword evidence="1 9" id="KW-0963">Cytoplasm</keyword>
<dbReference type="PRINTS" id="PR01020">
    <property type="entry name" value="LPSBIOSNTHSS"/>
</dbReference>
<feature type="binding site" evidence="9">
    <location>
        <begin position="10"/>
        <end position="11"/>
    </location>
    <ligand>
        <name>ATP</name>
        <dbReference type="ChEBI" id="CHEBI:30616"/>
    </ligand>
</feature>
<feature type="binding site" evidence="9">
    <location>
        <position position="74"/>
    </location>
    <ligand>
        <name>substrate</name>
    </ligand>
</feature>
<evidence type="ECO:0000256" key="9">
    <source>
        <dbReference type="HAMAP-Rule" id="MF_00151"/>
    </source>
</evidence>
<evidence type="ECO:0000256" key="7">
    <source>
        <dbReference type="ARBA" id="ARBA00022993"/>
    </source>
</evidence>
<feature type="binding site" evidence="9">
    <location>
        <begin position="89"/>
        <end position="91"/>
    </location>
    <ligand>
        <name>ATP</name>
        <dbReference type="ChEBI" id="CHEBI:30616"/>
    </ligand>
</feature>
<comment type="cofactor">
    <cofactor evidence="9">
        <name>Mg(2+)</name>
        <dbReference type="ChEBI" id="CHEBI:18420"/>
    </cofactor>
</comment>
<dbReference type="InterPro" id="IPR001980">
    <property type="entry name" value="PPAT"/>
</dbReference>
<evidence type="ECO:0000313" key="11">
    <source>
        <dbReference type="EMBL" id="QDT34730.1"/>
    </source>
</evidence>
<comment type="catalytic activity">
    <reaction evidence="8 9">
        <text>(R)-4'-phosphopantetheine + ATP + H(+) = 3'-dephospho-CoA + diphosphate</text>
        <dbReference type="Rhea" id="RHEA:19801"/>
        <dbReference type="ChEBI" id="CHEBI:15378"/>
        <dbReference type="ChEBI" id="CHEBI:30616"/>
        <dbReference type="ChEBI" id="CHEBI:33019"/>
        <dbReference type="ChEBI" id="CHEBI:57328"/>
        <dbReference type="ChEBI" id="CHEBI:61723"/>
        <dbReference type="EC" id="2.7.7.3"/>
    </reaction>
</comment>
<feature type="domain" description="Cytidyltransferase-like" evidence="10">
    <location>
        <begin position="6"/>
        <end position="134"/>
    </location>
</feature>
<keyword evidence="7 9" id="KW-0173">Coenzyme A biosynthesis</keyword>
<evidence type="ECO:0000313" key="12">
    <source>
        <dbReference type="Proteomes" id="UP000315724"/>
    </source>
</evidence>
<dbReference type="EC" id="2.7.7.3" evidence="9"/>
<evidence type="ECO:0000256" key="4">
    <source>
        <dbReference type="ARBA" id="ARBA00022741"/>
    </source>
</evidence>
<dbReference type="HAMAP" id="MF_00151">
    <property type="entry name" value="PPAT_bact"/>
    <property type="match status" value="1"/>
</dbReference>
<dbReference type="PANTHER" id="PTHR21342">
    <property type="entry name" value="PHOSPHOPANTETHEINE ADENYLYLTRANSFERASE"/>
    <property type="match status" value="1"/>
</dbReference>
<evidence type="ECO:0000256" key="5">
    <source>
        <dbReference type="ARBA" id="ARBA00022840"/>
    </source>
</evidence>
<reference evidence="11 12" key="1">
    <citation type="submission" date="2019-02" db="EMBL/GenBank/DDBJ databases">
        <title>Deep-cultivation of Planctomycetes and their phenomic and genomic characterization uncovers novel biology.</title>
        <authorList>
            <person name="Wiegand S."/>
            <person name="Jogler M."/>
            <person name="Boedeker C."/>
            <person name="Pinto D."/>
            <person name="Vollmers J."/>
            <person name="Rivas-Marin E."/>
            <person name="Kohn T."/>
            <person name="Peeters S.H."/>
            <person name="Heuer A."/>
            <person name="Rast P."/>
            <person name="Oberbeckmann S."/>
            <person name="Bunk B."/>
            <person name="Jeske O."/>
            <person name="Meyerdierks A."/>
            <person name="Storesund J.E."/>
            <person name="Kallscheuer N."/>
            <person name="Luecker S."/>
            <person name="Lage O.M."/>
            <person name="Pohl T."/>
            <person name="Merkel B.J."/>
            <person name="Hornburger P."/>
            <person name="Mueller R.-W."/>
            <person name="Bruemmer F."/>
            <person name="Labrenz M."/>
            <person name="Spormann A.M."/>
            <person name="Op den Camp H."/>
            <person name="Overmann J."/>
            <person name="Amann R."/>
            <person name="Jetten M.S.M."/>
            <person name="Mascher T."/>
            <person name="Medema M.H."/>
            <person name="Devos D.P."/>
            <person name="Kaster A.-K."/>
            <person name="Ovreas L."/>
            <person name="Rohde M."/>
            <person name="Galperin M.Y."/>
            <person name="Jogler C."/>
        </authorList>
    </citation>
    <scope>NUCLEOTIDE SEQUENCE [LARGE SCALE GENOMIC DNA]</scope>
    <source>
        <strain evidence="11 12">Mal48</strain>
    </source>
</reference>
<dbReference type="UniPathway" id="UPA00241">
    <property type="reaction ID" value="UER00355"/>
</dbReference>
<feature type="binding site" evidence="9">
    <location>
        <begin position="124"/>
        <end position="130"/>
    </location>
    <ligand>
        <name>ATP</name>
        <dbReference type="ChEBI" id="CHEBI:30616"/>
    </ligand>
</feature>
<dbReference type="GO" id="GO:0004595">
    <property type="term" value="F:pantetheine-phosphate adenylyltransferase activity"/>
    <property type="evidence" value="ECO:0007669"/>
    <property type="project" value="UniProtKB-UniRule"/>
</dbReference>
<keyword evidence="3 9" id="KW-0548">Nucleotidyltransferase</keyword>
<feature type="site" description="Transition state stabilizer" evidence="9">
    <location>
        <position position="18"/>
    </location>
</feature>
<dbReference type="AlphaFoldDB" id="A0A517QSX8"/>
<evidence type="ECO:0000256" key="2">
    <source>
        <dbReference type="ARBA" id="ARBA00022679"/>
    </source>
</evidence>
<dbReference type="GO" id="GO:0005737">
    <property type="term" value="C:cytoplasm"/>
    <property type="evidence" value="ECO:0007669"/>
    <property type="project" value="UniProtKB-SubCell"/>
</dbReference>
<comment type="subunit">
    <text evidence="9">Homohexamer.</text>
</comment>
<dbReference type="NCBIfam" id="TIGR01510">
    <property type="entry name" value="coaD_prev_kdtB"/>
    <property type="match status" value="1"/>
</dbReference>
<dbReference type="RefSeq" id="WP_145203136.1">
    <property type="nucleotide sequence ID" value="NZ_CP036267.1"/>
</dbReference>